<protein>
    <submittedName>
        <fullName evidence="1">Uncharacterized protein</fullName>
    </submittedName>
</protein>
<dbReference type="AlphaFoldDB" id="A0A0C9Z4L3"/>
<evidence type="ECO:0000313" key="2">
    <source>
        <dbReference type="Proteomes" id="UP000054018"/>
    </source>
</evidence>
<dbReference type="EMBL" id="KN833914">
    <property type="protein sequence ID" value="KIK14938.1"/>
    <property type="molecule type" value="Genomic_DNA"/>
</dbReference>
<reference evidence="2" key="2">
    <citation type="submission" date="2015-01" db="EMBL/GenBank/DDBJ databases">
        <title>Evolutionary Origins and Diversification of the Mycorrhizal Mutualists.</title>
        <authorList>
            <consortium name="DOE Joint Genome Institute"/>
            <consortium name="Mycorrhizal Genomics Consortium"/>
            <person name="Kohler A."/>
            <person name="Kuo A."/>
            <person name="Nagy L.G."/>
            <person name="Floudas D."/>
            <person name="Copeland A."/>
            <person name="Barry K.W."/>
            <person name="Cichocki N."/>
            <person name="Veneault-Fourrey C."/>
            <person name="LaButti K."/>
            <person name="Lindquist E.A."/>
            <person name="Lipzen A."/>
            <person name="Lundell T."/>
            <person name="Morin E."/>
            <person name="Murat C."/>
            <person name="Riley R."/>
            <person name="Ohm R."/>
            <person name="Sun H."/>
            <person name="Tunlid A."/>
            <person name="Henrissat B."/>
            <person name="Grigoriev I.V."/>
            <person name="Hibbett D.S."/>
            <person name="Martin F."/>
        </authorList>
    </citation>
    <scope>NUCLEOTIDE SEQUENCE [LARGE SCALE GENOMIC DNA]</scope>
    <source>
        <strain evidence="2">441</strain>
    </source>
</reference>
<feature type="non-terminal residue" evidence="1">
    <location>
        <position position="62"/>
    </location>
</feature>
<name>A0A0C9Z4L3_9AGAM</name>
<keyword evidence="2" id="KW-1185">Reference proteome</keyword>
<gene>
    <name evidence="1" type="ORF">PISMIDRAFT_54878</name>
</gene>
<proteinExistence type="predicted"/>
<accession>A0A0C9Z4L3</accession>
<reference evidence="1 2" key="1">
    <citation type="submission" date="2014-04" db="EMBL/GenBank/DDBJ databases">
        <authorList>
            <consortium name="DOE Joint Genome Institute"/>
            <person name="Kuo A."/>
            <person name="Kohler A."/>
            <person name="Costa M.D."/>
            <person name="Nagy L.G."/>
            <person name="Floudas D."/>
            <person name="Copeland A."/>
            <person name="Barry K.W."/>
            <person name="Cichocki N."/>
            <person name="Veneault-Fourrey C."/>
            <person name="LaButti K."/>
            <person name="Lindquist E.A."/>
            <person name="Lipzen A."/>
            <person name="Lundell T."/>
            <person name="Morin E."/>
            <person name="Murat C."/>
            <person name="Sun H."/>
            <person name="Tunlid A."/>
            <person name="Henrissat B."/>
            <person name="Grigoriev I.V."/>
            <person name="Hibbett D.S."/>
            <person name="Martin F."/>
            <person name="Nordberg H.P."/>
            <person name="Cantor M.N."/>
            <person name="Hua S.X."/>
        </authorList>
    </citation>
    <scope>NUCLEOTIDE SEQUENCE [LARGE SCALE GENOMIC DNA]</scope>
    <source>
        <strain evidence="1 2">441</strain>
    </source>
</reference>
<dbReference type="Proteomes" id="UP000054018">
    <property type="component" value="Unassembled WGS sequence"/>
</dbReference>
<sequence length="62" mass="6976">KSDYYGPYNKLLCILFPPGSRFTIEPQYTSPASVKACNFLVSFDSSHGFKPVFIVELKKPDS</sequence>
<evidence type="ECO:0000313" key="1">
    <source>
        <dbReference type="EMBL" id="KIK14938.1"/>
    </source>
</evidence>
<dbReference type="OrthoDB" id="3218552at2759"/>
<dbReference type="HOGENOM" id="CLU_2910440_0_0_1"/>
<feature type="non-terminal residue" evidence="1">
    <location>
        <position position="1"/>
    </location>
</feature>
<organism evidence="1 2">
    <name type="scientific">Pisolithus microcarpus 441</name>
    <dbReference type="NCBI Taxonomy" id="765257"/>
    <lineage>
        <taxon>Eukaryota</taxon>
        <taxon>Fungi</taxon>
        <taxon>Dikarya</taxon>
        <taxon>Basidiomycota</taxon>
        <taxon>Agaricomycotina</taxon>
        <taxon>Agaricomycetes</taxon>
        <taxon>Agaricomycetidae</taxon>
        <taxon>Boletales</taxon>
        <taxon>Sclerodermatineae</taxon>
        <taxon>Pisolithaceae</taxon>
        <taxon>Pisolithus</taxon>
    </lineage>
</organism>